<dbReference type="PANTHER" id="PTHR34386:SF1">
    <property type="entry name" value="GLUTAREDOXIN-LIKE PROTEIN NRDH"/>
    <property type="match status" value="1"/>
</dbReference>
<dbReference type="InterPro" id="IPR036249">
    <property type="entry name" value="Thioredoxin-like_sf"/>
</dbReference>
<evidence type="ECO:0000256" key="1">
    <source>
        <dbReference type="ARBA" id="ARBA00002292"/>
    </source>
</evidence>
<dbReference type="GO" id="GO:0009055">
    <property type="term" value="F:electron transfer activity"/>
    <property type="evidence" value="ECO:0007669"/>
    <property type="project" value="TreeGrafter"/>
</dbReference>
<dbReference type="GeneID" id="78511297"/>
<gene>
    <name evidence="10" type="primary">nrdH</name>
    <name evidence="10" type="ORF">D1010_02955</name>
    <name evidence="9" type="ORF">PS435_08775</name>
</gene>
<keyword evidence="7" id="KW-0676">Redox-active center</keyword>
<dbReference type="EMBL" id="CP045143">
    <property type="protein sequence ID" value="QFR22484.1"/>
    <property type="molecule type" value="Genomic_DNA"/>
</dbReference>
<accession>A0A510TX95</accession>
<dbReference type="GO" id="GO:0045454">
    <property type="term" value="P:cell redox homeostasis"/>
    <property type="evidence" value="ECO:0007669"/>
    <property type="project" value="InterPro"/>
</dbReference>
<evidence type="ECO:0000313" key="11">
    <source>
        <dbReference type="Proteomes" id="UP000326779"/>
    </source>
</evidence>
<dbReference type="Proteomes" id="UP000326779">
    <property type="component" value="Chromosome"/>
</dbReference>
<organism evidence="10 11">
    <name type="scientific">Schleiferilactobacillus harbinensis</name>
    <dbReference type="NCBI Taxonomy" id="304207"/>
    <lineage>
        <taxon>Bacteria</taxon>
        <taxon>Bacillati</taxon>
        <taxon>Bacillota</taxon>
        <taxon>Bacilli</taxon>
        <taxon>Lactobacillales</taxon>
        <taxon>Lactobacillaceae</taxon>
        <taxon>Schleiferilactobacillus</taxon>
    </lineage>
</organism>
<evidence type="ECO:0000256" key="3">
    <source>
        <dbReference type="ARBA" id="ARBA00017945"/>
    </source>
</evidence>
<name>A0A510TX95_9LACO</name>
<dbReference type="Pfam" id="PF00462">
    <property type="entry name" value="Glutaredoxin"/>
    <property type="match status" value="1"/>
</dbReference>
<feature type="domain" description="Glutaredoxin" evidence="8">
    <location>
        <begin position="4"/>
        <end position="58"/>
    </location>
</feature>
<comment type="similarity">
    <text evidence="2">Belongs to the glutaredoxin family.</text>
</comment>
<comment type="function">
    <text evidence="1">Electron transport system for the ribonucleotide reductase system NrdEF.</text>
</comment>
<dbReference type="SUPFAM" id="SSF52833">
    <property type="entry name" value="Thioredoxin-like"/>
    <property type="match status" value="1"/>
</dbReference>
<dbReference type="PANTHER" id="PTHR34386">
    <property type="entry name" value="GLUTAREDOXIN"/>
    <property type="match status" value="1"/>
</dbReference>
<dbReference type="AlphaFoldDB" id="A0A510TX95"/>
<sequence>MSEVVIYTRNGCMQCRMTERYLKEHNVPFEERNINDEPQYIDQLKAQGFRSLPVVMAKDADPIMGFRPDSLKALVG</sequence>
<dbReference type="InterPro" id="IPR002109">
    <property type="entry name" value="Glutaredoxin"/>
</dbReference>
<dbReference type="InterPro" id="IPR011909">
    <property type="entry name" value="GlrX_NrdH"/>
</dbReference>
<dbReference type="EMBL" id="JAQSGK010000023">
    <property type="protein sequence ID" value="MEE6715952.1"/>
    <property type="molecule type" value="Genomic_DNA"/>
</dbReference>
<reference evidence="9 12" key="2">
    <citation type="submission" date="2023-02" db="EMBL/GenBank/DDBJ databases">
        <title>The predominant lactic acid bacteria and yeasts involved in the spontaneous fermentation of millet during the production of the traditional porridge Hausa koko in Ghana.</title>
        <authorList>
            <person name="Atter A."/>
            <person name="Diaz M."/>
        </authorList>
    </citation>
    <scope>NUCLEOTIDE SEQUENCE [LARGE SCALE GENOMIC DNA]</scope>
    <source>
        <strain evidence="9 12">FI11640</strain>
    </source>
</reference>
<dbReference type="CDD" id="cd02976">
    <property type="entry name" value="NrdH"/>
    <property type="match status" value="1"/>
</dbReference>
<keyword evidence="4" id="KW-0813">Transport</keyword>
<proteinExistence type="inferred from homology"/>
<evidence type="ECO:0000313" key="10">
    <source>
        <dbReference type="EMBL" id="QFR22484.1"/>
    </source>
</evidence>
<dbReference type="RefSeq" id="WP_027828523.1">
    <property type="nucleotide sequence ID" value="NZ_BJTX01000057.1"/>
</dbReference>
<protein>
    <recommendedName>
        <fullName evidence="3">Glutaredoxin-like protein NrdH</fullName>
    </recommendedName>
</protein>
<evidence type="ECO:0000256" key="2">
    <source>
        <dbReference type="ARBA" id="ARBA00007787"/>
    </source>
</evidence>
<keyword evidence="12" id="KW-1185">Reference proteome</keyword>
<keyword evidence="5" id="KW-0249">Electron transport</keyword>
<evidence type="ECO:0000256" key="5">
    <source>
        <dbReference type="ARBA" id="ARBA00022982"/>
    </source>
</evidence>
<evidence type="ECO:0000259" key="8">
    <source>
        <dbReference type="Pfam" id="PF00462"/>
    </source>
</evidence>
<reference evidence="10 11" key="1">
    <citation type="submission" date="2019-10" db="EMBL/GenBank/DDBJ databases">
        <title>The completed genome of Lactobacillus harbinensis M1.</title>
        <authorList>
            <person name="Zheng Y."/>
        </authorList>
    </citation>
    <scope>NUCLEOTIDE SEQUENCE [LARGE SCALE GENOMIC DNA]</scope>
    <source>
        <strain evidence="10 11">M1</strain>
    </source>
</reference>
<evidence type="ECO:0000256" key="4">
    <source>
        <dbReference type="ARBA" id="ARBA00022448"/>
    </source>
</evidence>
<keyword evidence="6" id="KW-1015">Disulfide bond</keyword>
<dbReference type="Gene3D" id="3.40.30.10">
    <property type="entry name" value="Glutaredoxin"/>
    <property type="match status" value="1"/>
</dbReference>
<evidence type="ECO:0000313" key="9">
    <source>
        <dbReference type="EMBL" id="MEE6715952.1"/>
    </source>
</evidence>
<evidence type="ECO:0000256" key="6">
    <source>
        <dbReference type="ARBA" id="ARBA00023157"/>
    </source>
</evidence>
<dbReference type="Proteomes" id="UP001330016">
    <property type="component" value="Unassembled WGS sequence"/>
</dbReference>
<dbReference type="PROSITE" id="PS51354">
    <property type="entry name" value="GLUTAREDOXIN_2"/>
    <property type="match status" value="1"/>
</dbReference>
<dbReference type="NCBIfam" id="TIGR02194">
    <property type="entry name" value="GlrX_NrdH"/>
    <property type="match status" value="1"/>
</dbReference>
<evidence type="ECO:0000313" key="12">
    <source>
        <dbReference type="Proteomes" id="UP001330016"/>
    </source>
</evidence>
<evidence type="ECO:0000256" key="7">
    <source>
        <dbReference type="ARBA" id="ARBA00023284"/>
    </source>
</evidence>
<dbReference type="KEGG" id="lhb:D1010_02955"/>
<dbReference type="InterPro" id="IPR051548">
    <property type="entry name" value="Grx-like_ET"/>
</dbReference>